<evidence type="ECO:0000256" key="2">
    <source>
        <dbReference type="ARBA" id="ARBA00022771"/>
    </source>
</evidence>
<dbReference type="PROSITE" id="PS00518">
    <property type="entry name" value="ZF_RING_1"/>
    <property type="match status" value="1"/>
</dbReference>
<dbReference type="Proteomes" id="UP000515158">
    <property type="component" value="Unplaced"/>
</dbReference>
<proteinExistence type="predicted"/>
<protein>
    <submittedName>
        <fullName evidence="7">E3 ubiquitin-protein ligase RNF166-like</fullName>
    </submittedName>
</protein>
<name>A0A6P8Z0M8_THRPL</name>
<keyword evidence="6" id="KW-1185">Reference proteome</keyword>
<keyword evidence="3" id="KW-0862">Zinc</keyword>
<organism evidence="7">
    <name type="scientific">Thrips palmi</name>
    <name type="common">Melon thrips</name>
    <dbReference type="NCBI Taxonomy" id="161013"/>
    <lineage>
        <taxon>Eukaryota</taxon>
        <taxon>Metazoa</taxon>
        <taxon>Ecdysozoa</taxon>
        <taxon>Arthropoda</taxon>
        <taxon>Hexapoda</taxon>
        <taxon>Insecta</taxon>
        <taxon>Pterygota</taxon>
        <taxon>Neoptera</taxon>
        <taxon>Paraneoptera</taxon>
        <taxon>Thysanoptera</taxon>
        <taxon>Terebrantia</taxon>
        <taxon>Thripoidea</taxon>
        <taxon>Thripidae</taxon>
        <taxon>Thrips</taxon>
    </lineage>
</organism>
<evidence type="ECO:0000256" key="1">
    <source>
        <dbReference type="ARBA" id="ARBA00022723"/>
    </source>
</evidence>
<dbReference type="GO" id="GO:0008270">
    <property type="term" value="F:zinc ion binding"/>
    <property type="evidence" value="ECO:0007669"/>
    <property type="project" value="UniProtKB-KW"/>
</dbReference>
<dbReference type="GeneID" id="117646572"/>
<dbReference type="SMART" id="SM00184">
    <property type="entry name" value="RING"/>
    <property type="match status" value="1"/>
</dbReference>
<dbReference type="PANTHER" id="PTHR22791">
    <property type="entry name" value="RING-TYPE DOMAIN-CONTAINING PROTEIN"/>
    <property type="match status" value="1"/>
</dbReference>
<sequence length="140" mass="15657">MICVVSVVLVSSQMECSVCFEQFDSVVRRPKMLACGHSFCLPCLQRLTPKRCPLDNKPFQTPPTEMVDNFSLLHASNNVWCRQCKKDATLACVDEHPVCSRKRARDEEAVPLLESLQRAGAALGKFASSQTPEWAHDFGE</sequence>
<keyword evidence="2 4" id="KW-0863">Zinc-finger</keyword>
<dbReference type="InterPro" id="IPR001841">
    <property type="entry name" value="Znf_RING"/>
</dbReference>
<dbReference type="KEGG" id="tpal:117646572"/>
<reference evidence="7" key="1">
    <citation type="submission" date="2025-08" db="UniProtKB">
        <authorList>
            <consortium name="RefSeq"/>
        </authorList>
    </citation>
    <scope>IDENTIFICATION</scope>
    <source>
        <tissue evidence="7">Total insect</tissue>
    </source>
</reference>
<accession>A0A6P8Z0M8</accession>
<dbReference type="InParanoid" id="A0A6P8Z0M8"/>
<dbReference type="InterPro" id="IPR051435">
    <property type="entry name" value="RING_finger_E3_ubiq-ligases"/>
</dbReference>
<dbReference type="Pfam" id="PF14634">
    <property type="entry name" value="zf-RING_5"/>
    <property type="match status" value="1"/>
</dbReference>
<evidence type="ECO:0000313" key="6">
    <source>
        <dbReference type="Proteomes" id="UP000515158"/>
    </source>
</evidence>
<keyword evidence="1" id="KW-0479">Metal-binding</keyword>
<dbReference type="PANTHER" id="PTHR22791:SF6">
    <property type="entry name" value="RING-TYPE DOMAIN-CONTAINING PROTEIN"/>
    <property type="match status" value="1"/>
</dbReference>
<feature type="domain" description="RING-type" evidence="5">
    <location>
        <begin position="16"/>
        <end position="56"/>
    </location>
</feature>
<dbReference type="GO" id="GO:0016567">
    <property type="term" value="P:protein ubiquitination"/>
    <property type="evidence" value="ECO:0007669"/>
    <property type="project" value="TreeGrafter"/>
</dbReference>
<evidence type="ECO:0000256" key="4">
    <source>
        <dbReference type="PROSITE-ProRule" id="PRU00175"/>
    </source>
</evidence>
<dbReference type="RefSeq" id="XP_034243505.1">
    <property type="nucleotide sequence ID" value="XM_034387614.1"/>
</dbReference>
<dbReference type="InterPro" id="IPR017907">
    <property type="entry name" value="Znf_RING_CS"/>
</dbReference>
<dbReference type="SUPFAM" id="SSF57850">
    <property type="entry name" value="RING/U-box"/>
    <property type="match status" value="1"/>
</dbReference>
<dbReference type="PROSITE" id="PS50089">
    <property type="entry name" value="ZF_RING_2"/>
    <property type="match status" value="1"/>
</dbReference>
<evidence type="ECO:0000259" key="5">
    <source>
        <dbReference type="PROSITE" id="PS50089"/>
    </source>
</evidence>
<dbReference type="Gene3D" id="3.30.40.10">
    <property type="entry name" value="Zinc/RING finger domain, C3HC4 (zinc finger)"/>
    <property type="match status" value="1"/>
</dbReference>
<dbReference type="InterPro" id="IPR013083">
    <property type="entry name" value="Znf_RING/FYVE/PHD"/>
</dbReference>
<dbReference type="AlphaFoldDB" id="A0A6P8Z0M8"/>
<evidence type="ECO:0000313" key="7">
    <source>
        <dbReference type="RefSeq" id="XP_034243505.1"/>
    </source>
</evidence>
<evidence type="ECO:0000256" key="3">
    <source>
        <dbReference type="ARBA" id="ARBA00022833"/>
    </source>
</evidence>
<dbReference type="OrthoDB" id="2163411at2759"/>
<dbReference type="GO" id="GO:0061630">
    <property type="term" value="F:ubiquitin protein ligase activity"/>
    <property type="evidence" value="ECO:0007669"/>
    <property type="project" value="TreeGrafter"/>
</dbReference>
<gene>
    <name evidence="7" type="primary">LOC117646572</name>
</gene>